<keyword evidence="3" id="KW-0597">Phosphoprotein</keyword>
<dbReference type="InterPro" id="IPR036097">
    <property type="entry name" value="HisK_dim/P_sf"/>
</dbReference>
<dbReference type="Pfam" id="PF13185">
    <property type="entry name" value="GAF_2"/>
    <property type="match status" value="1"/>
</dbReference>
<comment type="caution">
    <text evidence="7">The sequence shown here is derived from an EMBL/GenBank/DDBJ whole genome shotgun (WGS) entry which is preliminary data.</text>
</comment>
<evidence type="ECO:0000256" key="3">
    <source>
        <dbReference type="ARBA" id="ARBA00022553"/>
    </source>
</evidence>
<proteinExistence type="predicted"/>
<dbReference type="PROSITE" id="PS50109">
    <property type="entry name" value="HIS_KIN"/>
    <property type="match status" value="1"/>
</dbReference>
<dbReference type="Pfam" id="PF01590">
    <property type="entry name" value="GAF"/>
    <property type="match status" value="1"/>
</dbReference>
<keyword evidence="4" id="KW-0808">Transferase</keyword>
<dbReference type="PRINTS" id="PR00344">
    <property type="entry name" value="BCTRLSENSOR"/>
</dbReference>
<name>A0A7C3PPS9_9CYAN</name>
<feature type="domain" description="Histidine kinase" evidence="6">
    <location>
        <begin position="380"/>
        <end position="624"/>
    </location>
</feature>
<dbReference type="EC" id="2.7.13.3" evidence="2"/>
<dbReference type="Pfam" id="PF02518">
    <property type="entry name" value="HATPase_c"/>
    <property type="match status" value="1"/>
</dbReference>
<protein>
    <recommendedName>
        <fullName evidence="2">histidine kinase</fullName>
        <ecNumber evidence="2">2.7.13.3</ecNumber>
    </recommendedName>
</protein>
<dbReference type="SMART" id="SM00065">
    <property type="entry name" value="GAF"/>
    <property type="match status" value="2"/>
</dbReference>
<evidence type="ECO:0000313" key="7">
    <source>
        <dbReference type="EMBL" id="HFM98957.1"/>
    </source>
</evidence>
<dbReference type="CDD" id="cd00082">
    <property type="entry name" value="HisKA"/>
    <property type="match status" value="1"/>
</dbReference>
<organism evidence="7">
    <name type="scientific">Oscillatoriales cyanobacterium SpSt-418</name>
    <dbReference type="NCBI Taxonomy" id="2282169"/>
    <lineage>
        <taxon>Bacteria</taxon>
        <taxon>Bacillati</taxon>
        <taxon>Cyanobacteriota</taxon>
        <taxon>Cyanophyceae</taxon>
        <taxon>Oscillatoriophycideae</taxon>
        <taxon>Oscillatoriales</taxon>
    </lineage>
</organism>
<dbReference type="InterPro" id="IPR004358">
    <property type="entry name" value="Sig_transdc_His_kin-like_C"/>
</dbReference>
<dbReference type="EMBL" id="DSRU01000217">
    <property type="protein sequence ID" value="HFM98957.1"/>
    <property type="molecule type" value="Genomic_DNA"/>
</dbReference>
<dbReference type="InterPro" id="IPR036890">
    <property type="entry name" value="HATPase_C_sf"/>
</dbReference>
<dbReference type="InterPro" id="IPR029016">
    <property type="entry name" value="GAF-like_dom_sf"/>
</dbReference>
<dbReference type="PANTHER" id="PTHR43547">
    <property type="entry name" value="TWO-COMPONENT HISTIDINE KINASE"/>
    <property type="match status" value="1"/>
</dbReference>
<dbReference type="InterPro" id="IPR005467">
    <property type="entry name" value="His_kinase_dom"/>
</dbReference>
<evidence type="ECO:0000256" key="2">
    <source>
        <dbReference type="ARBA" id="ARBA00012438"/>
    </source>
</evidence>
<dbReference type="Gene3D" id="1.10.287.130">
    <property type="match status" value="1"/>
</dbReference>
<evidence type="ECO:0000256" key="4">
    <source>
        <dbReference type="ARBA" id="ARBA00022777"/>
    </source>
</evidence>
<dbReference type="PANTHER" id="PTHR43547:SF2">
    <property type="entry name" value="HYBRID SIGNAL TRANSDUCTION HISTIDINE KINASE C"/>
    <property type="match status" value="1"/>
</dbReference>
<evidence type="ECO:0000259" key="6">
    <source>
        <dbReference type="PROSITE" id="PS50109"/>
    </source>
</evidence>
<dbReference type="InterPro" id="IPR003594">
    <property type="entry name" value="HATPase_dom"/>
</dbReference>
<dbReference type="InterPro" id="IPR003018">
    <property type="entry name" value="GAF"/>
</dbReference>
<comment type="catalytic activity">
    <reaction evidence="1">
        <text>ATP + protein L-histidine = ADP + protein N-phospho-L-histidine.</text>
        <dbReference type="EC" id="2.7.13.3"/>
    </reaction>
</comment>
<dbReference type="Gene3D" id="3.30.450.40">
    <property type="match status" value="2"/>
</dbReference>
<keyword evidence="5" id="KW-0902">Two-component regulatory system</keyword>
<dbReference type="Gene3D" id="3.30.565.10">
    <property type="entry name" value="Histidine kinase-like ATPase, C-terminal domain"/>
    <property type="match status" value="1"/>
</dbReference>
<dbReference type="SMART" id="SM00387">
    <property type="entry name" value="HATPase_c"/>
    <property type="match status" value="1"/>
</dbReference>
<dbReference type="AlphaFoldDB" id="A0A7C3PPS9"/>
<dbReference type="GO" id="GO:0000155">
    <property type="term" value="F:phosphorelay sensor kinase activity"/>
    <property type="evidence" value="ECO:0007669"/>
    <property type="project" value="InterPro"/>
</dbReference>
<dbReference type="SUPFAM" id="SSF55874">
    <property type="entry name" value="ATPase domain of HSP90 chaperone/DNA topoisomerase II/histidine kinase"/>
    <property type="match status" value="1"/>
</dbReference>
<accession>A0A7C3PPS9</accession>
<evidence type="ECO:0000256" key="5">
    <source>
        <dbReference type="ARBA" id="ARBA00023012"/>
    </source>
</evidence>
<dbReference type="Pfam" id="PF00512">
    <property type="entry name" value="HisKA"/>
    <property type="match status" value="1"/>
</dbReference>
<sequence>MKRNLKSTSKMRDCRPAETEVYQLNQRLHHLIQVIQQLTAARDLEMIMAAVRKGARQLTNADGVTFVLREGDCCYYADEDAISPLWKGGRFPMSACISGWVMFNQQSVIIEDIYADSRIPADAYRPTFVKSLAMVPIRTRDPIGAIGNYWATHHTPTPTELNLLQTLADAAAVALENVYLHEEQEQRIRDRTAQLQQALDFEALLKRITDSVRDSLDEHQILATVVQELTQGLALSACSTTLYDLEQATASVGYEYTHGKLRAACVNLIVIAELPELYHQLLQGETFQYCQIPRAQAQSDLTTEPLILVCPIVAEQHVLGDLRLYRVSPEPFTELEVRLVRQVANQCAIALRQARLYAAVQVQVNELERLHQLKDDFLSTVSHELRSPMTTIRMAVQMLEAVLGLLNSKALPENDVVISQHNFSKAVSYLQILSKECQRETNLINDLLDLTRLEAELAPGVLQEVFLQELVPQVAEPFQSRIQQQQQQFHIQIPQQLPPIKTNPAILERILRELLQNACKYTPPHESITVAAAIQPVTKNAFSPDALAPFLLTVTNSGVEISDRDRACIFDKFYRIPSQDPWRTEGTGLGLALVKRLVEQLSGSIEVSSVDNLVCFTVKLTSLP</sequence>
<dbReference type="SMART" id="SM00388">
    <property type="entry name" value="HisKA"/>
    <property type="match status" value="1"/>
</dbReference>
<dbReference type="InterPro" id="IPR003661">
    <property type="entry name" value="HisK_dim/P_dom"/>
</dbReference>
<gene>
    <name evidence="7" type="ORF">ENR64_14610</name>
</gene>
<dbReference type="SUPFAM" id="SSF47384">
    <property type="entry name" value="Homodimeric domain of signal transducing histidine kinase"/>
    <property type="match status" value="1"/>
</dbReference>
<keyword evidence="4" id="KW-0418">Kinase</keyword>
<reference evidence="7" key="1">
    <citation type="journal article" date="2020" name="mSystems">
        <title>Genome- and Community-Level Interaction Insights into Carbon Utilization and Element Cycling Functions of Hydrothermarchaeota in Hydrothermal Sediment.</title>
        <authorList>
            <person name="Zhou Z."/>
            <person name="Liu Y."/>
            <person name="Xu W."/>
            <person name="Pan J."/>
            <person name="Luo Z.H."/>
            <person name="Li M."/>
        </authorList>
    </citation>
    <scope>NUCLEOTIDE SEQUENCE [LARGE SCALE GENOMIC DNA]</scope>
    <source>
        <strain evidence="7">SpSt-418</strain>
    </source>
</reference>
<evidence type="ECO:0000256" key="1">
    <source>
        <dbReference type="ARBA" id="ARBA00000085"/>
    </source>
</evidence>
<dbReference type="SUPFAM" id="SSF55781">
    <property type="entry name" value="GAF domain-like"/>
    <property type="match status" value="2"/>
</dbReference>